<accession>K1UCZ8</accession>
<evidence type="ECO:0000313" key="1">
    <source>
        <dbReference type="EMBL" id="EKC76075.1"/>
    </source>
</evidence>
<proteinExistence type="predicted"/>
<sequence>MGESVFEVVKQSVTAREAAELYGIAVG</sequence>
<gene>
    <name evidence="1" type="ORF">LEA_04878</name>
</gene>
<reference evidence="1" key="1">
    <citation type="journal article" date="2013" name="Environ. Microbiol.">
        <title>Microbiota from the distal guts of lean and obese adolescents exhibit partial functional redundancy besides clear differences in community structure.</title>
        <authorList>
            <person name="Ferrer M."/>
            <person name="Ruiz A."/>
            <person name="Lanza F."/>
            <person name="Haange S.B."/>
            <person name="Oberbach A."/>
            <person name="Till H."/>
            <person name="Bargiela R."/>
            <person name="Campoy C."/>
            <person name="Segura M.T."/>
            <person name="Richter M."/>
            <person name="von Bergen M."/>
            <person name="Seifert J."/>
            <person name="Suarez A."/>
        </authorList>
    </citation>
    <scope>NUCLEOTIDE SEQUENCE</scope>
</reference>
<protein>
    <submittedName>
        <fullName evidence="1">Uncharacterized protein</fullName>
    </submittedName>
</protein>
<feature type="non-terminal residue" evidence="1">
    <location>
        <position position="27"/>
    </location>
</feature>
<organism evidence="1">
    <name type="scientific">human gut metagenome</name>
    <dbReference type="NCBI Taxonomy" id="408170"/>
    <lineage>
        <taxon>unclassified sequences</taxon>
        <taxon>metagenomes</taxon>
        <taxon>organismal metagenomes</taxon>
    </lineage>
</organism>
<dbReference type="EMBL" id="AJWY01003191">
    <property type="protein sequence ID" value="EKC76075.1"/>
    <property type="molecule type" value="Genomic_DNA"/>
</dbReference>
<comment type="caution">
    <text evidence="1">The sequence shown here is derived from an EMBL/GenBank/DDBJ whole genome shotgun (WGS) entry which is preliminary data.</text>
</comment>
<dbReference type="AlphaFoldDB" id="K1UCZ8"/>
<name>K1UCZ8_9ZZZZ</name>